<feature type="binding site" evidence="10">
    <location>
        <begin position="133"/>
        <end position="136"/>
    </location>
    <ligand>
        <name>carbamoyl phosphate</name>
        <dbReference type="ChEBI" id="CHEBI:58228"/>
    </ligand>
</feature>
<dbReference type="PRINTS" id="PR00100">
    <property type="entry name" value="AOTCASE"/>
</dbReference>
<dbReference type="PANTHER" id="PTHR45753:SF3">
    <property type="entry name" value="ORNITHINE TRANSCARBAMYLASE, MITOCHONDRIAL"/>
    <property type="match status" value="1"/>
</dbReference>
<dbReference type="Proteomes" id="UP000285138">
    <property type="component" value="Unassembled WGS sequence"/>
</dbReference>
<feature type="binding site" evidence="10">
    <location>
        <begin position="232"/>
        <end position="233"/>
    </location>
    <ligand>
        <name>L-ornithine</name>
        <dbReference type="ChEBI" id="CHEBI:46911"/>
    </ligand>
</feature>
<dbReference type="InterPro" id="IPR006130">
    <property type="entry name" value="Asp/Orn_carbamoylTrfase"/>
</dbReference>
<dbReference type="FunFam" id="3.40.50.1370:FF:000016">
    <property type="entry name" value="Ornithine carbamoyltransferase"/>
    <property type="match status" value="1"/>
</dbReference>
<dbReference type="GO" id="GO:0005737">
    <property type="term" value="C:cytoplasm"/>
    <property type="evidence" value="ECO:0007669"/>
    <property type="project" value="UniProtKB-SubCell"/>
</dbReference>
<comment type="catalytic activity">
    <reaction evidence="9 10">
        <text>carbamoyl phosphate + L-ornithine = L-citrulline + phosphate + H(+)</text>
        <dbReference type="Rhea" id="RHEA:19513"/>
        <dbReference type="ChEBI" id="CHEBI:15378"/>
        <dbReference type="ChEBI" id="CHEBI:43474"/>
        <dbReference type="ChEBI" id="CHEBI:46911"/>
        <dbReference type="ChEBI" id="CHEBI:57743"/>
        <dbReference type="ChEBI" id="CHEBI:58228"/>
        <dbReference type="EC" id="2.1.3.3"/>
    </reaction>
</comment>
<evidence type="ECO:0000256" key="2">
    <source>
        <dbReference type="ARBA" id="ARBA00004496"/>
    </source>
</evidence>
<feature type="domain" description="Aspartate/ornithine carbamoyltransferase carbamoyl-P binding" evidence="12">
    <location>
        <begin position="6"/>
        <end position="146"/>
    </location>
</feature>
<evidence type="ECO:0000256" key="9">
    <source>
        <dbReference type="ARBA" id="ARBA00048772"/>
    </source>
</evidence>
<dbReference type="GO" id="GO:0016597">
    <property type="term" value="F:amino acid binding"/>
    <property type="evidence" value="ECO:0007669"/>
    <property type="project" value="InterPro"/>
</dbReference>
<evidence type="ECO:0000256" key="7">
    <source>
        <dbReference type="ARBA" id="ARBA00022490"/>
    </source>
</evidence>
<evidence type="ECO:0000256" key="3">
    <source>
        <dbReference type="ARBA" id="ARBA00004975"/>
    </source>
</evidence>
<dbReference type="Pfam" id="PF02729">
    <property type="entry name" value="OTCace_N"/>
    <property type="match status" value="1"/>
</dbReference>
<dbReference type="InterPro" id="IPR002292">
    <property type="entry name" value="Orn/put_carbamltrans"/>
</dbReference>
<keyword evidence="8 10" id="KW-0808">Transferase</keyword>
<name>A0A424YHH8_9FIRM</name>
<gene>
    <name evidence="13" type="primary">argF</name>
    <name evidence="13" type="ORF">D5R97_01835</name>
</gene>
<evidence type="ECO:0000256" key="5">
    <source>
        <dbReference type="ARBA" id="ARBA00013007"/>
    </source>
</evidence>
<comment type="subcellular location">
    <subcellularLocation>
        <location evidence="2 10">Cytoplasm</location>
    </subcellularLocation>
</comment>
<dbReference type="HAMAP" id="MF_01109">
    <property type="entry name" value="OTCase"/>
    <property type="match status" value="1"/>
</dbReference>
<protein>
    <recommendedName>
        <fullName evidence="6 10">Ornithine carbamoyltransferase</fullName>
        <shortName evidence="10">OTCase</shortName>
        <ecNumber evidence="5 10">2.1.3.3</ecNumber>
    </recommendedName>
</protein>
<feature type="binding site" evidence="10">
    <location>
        <begin position="55"/>
        <end position="58"/>
    </location>
    <ligand>
        <name>carbamoyl phosphate</name>
        <dbReference type="ChEBI" id="CHEBI:58228"/>
    </ligand>
</feature>
<evidence type="ECO:0000256" key="10">
    <source>
        <dbReference type="HAMAP-Rule" id="MF_01109"/>
    </source>
</evidence>
<feature type="binding site" evidence="10">
    <location>
        <position position="164"/>
    </location>
    <ligand>
        <name>L-ornithine</name>
        <dbReference type="ChEBI" id="CHEBI:46911"/>
    </ligand>
</feature>
<dbReference type="EMBL" id="QZAA01000057">
    <property type="protein sequence ID" value="RQD77687.1"/>
    <property type="molecule type" value="Genomic_DNA"/>
</dbReference>
<dbReference type="SUPFAM" id="SSF53671">
    <property type="entry name" value="Aspartate/ornithine carbamoyltransferase"/>
    <property type="match status" value="1"/>
</dbReference>
<feature type="binding site" evidence="10">
    <location>
        <position position="228"/>
    </location>
    <ligand>
        <name>L-ornithine</name>
        <dbReference type="ChEBI" id="CHEBI:46911"/>
    </ligand>
</feature>
<dbReference type="InterPro" id="IPR006131">
    <property type="entry name" value="Asp_carbamoyltransf_Asp/Orn-bd"/>
</dbReference>
<comment type="caution">
    <text evidence="13">The sequence shown here is derived from an EMBL/GenBank/DDBJ whole genome shotgun (WGS) entry which is preliminary data.</text>
</comment>
<dbReference type="AlphaFoldDB" id="A0A424YHH8"/>
<proteinExistence type="inferred from homology"/>
<feature type="binding site" evidence="10">
    <location>
        <begin position="268"/>
        <end position="269"/>
    </location>
    <ligand>
        <name>carbamoyl phosphate</name>
        <dbReference type="ChEBI" id="CHEBI:58228"/>
    </ligand>
</feature>
<dbReference type="InterPro" id="IPR024904">
    <property type="entry name" value="OTCase_ArgI"/>
</dbReference>
<sequence length="315" mass="35405">MSLKGRDLLTLMDWSSEEIFEVLNLADRLKKEREEGKEHNLLKGQTLGMIFQKASTRTRISFEVAMWQLGGYALFLNPQDLQMGRGEPIKDTARVLSRYLEGIMIRTFSHQEVEELAYYSEVPVINGLTDSFHPCQALADIQTIREYKGDLKGLKVVYLGDGNNVAHSLMLACAKTGINVVVASPVGYEPKGEVVEKGLQDRLDPQSQVVVTNDPHEALEGADAVYTDVWASMGQEGEQEERLKVFKPYQLNLKMLKKAKEEAIVLHCLPAHRGEELTEEVMESSQSVVWDQAENRLHAQKSVLSLVMGNNMDQV</sequence>
<dbReference type="Gene3D" id="3.40.50.1370">
    <property type="entry name" value="Aspartate/ornithine carbamoyltransferase"/>
    <property type="match status" value="2"/>
</dbReference>
<dbReference type="GO" id="GO:0019240">
    <property type="term" value="P:citrulline biosynthetic process"/>
    <property type="evidence" value="ECO:0007669"/>
    <property type="project" value="TreeGrafter"/>
</dbReference>
<comment type="similarity">
    <text evidence="4 10">Belongs to the aspartate/ornithine carbamoyltransferase superfamily. OTCase family.</text>
</comment>
<dbReference type="NCBIfam" id="NF001986">
    <property type="entry name" value="PRK00779.1"/>
    <property type="match status" value="1"/>
</dbReference>
<dbReference type="Pfam" id="PF00185">
    <property type="entry name" value="OTCace"/>
    <property type="match status" value="1"/>
</dbReference>
<evidence type="ECO:0000256" key="6">
    <source>
        <dbReference type="ARBA" id="ARBA00016634"/>
    </source>
</evidence>
<dbReference type="GO" id="GO:0042450">
    <property type="term" value="P:L-arginine biosynthetic process via ornithine"/>
    <property type="evidence" value="ECO:0007669"/>
    <property type="project" value="UniProtKB-UniRule"/>
</dbReference>
<keyword evidence="7 10" id="KW-0963">Cytoplasm</keyword>
<evidence type="ECO:0000313" key="14">
    <source>
        <dbReference type="Proteomes" id="UP000285138"/>
    </source>
</evidence>
<dbReference type="FunFam" id="3.40.50.1370:FF:000008">
    <property type="entry name" value="Ornithine carbamoyltransferase"/>
    <property type="match status" value="1"/>
</dbReference>
<feature type="binding site" evidence="10">
    <location>
        <position position="296"/>
    </location>
    <ligand>
        <name>carbamoyl phosphate</name>
        <dbReference type="ChEBI" id="CHEBI:58228"/>
    </ligand>
</feature>
<evidence type="ECO:0000256" key="8">
    <source>
        <dbReference type="ARBA" id="ARBA00022679"/>
    </source>
</evidence>
<dbReference type="PRINTS" id="PR00102">
    <property type="entry name" value="OTCASE"/>
</dbReference>
<feature type="domain" description="Aspartate/ornithine carbamoyltransferase Asp/Orn-binding" evidence="11">
    <location>
        <begin position="152"/>
        <end position="306"/>
    </location>
</feature>
<feature type="binding site" evidence="10">
    <location>
        <position position="82"/>
    </location>
    <ligand>
        <name>carbamoyl phosphate</name>
        <dbReference type="ChEBI" id="CHEBI:58228"/>
    </ligand>
</feature>
<evidence type="ECO:0000259" key="12">
    <source>
        <dbReference type="Pfam" id="PF02729"/>
    </source>
</evidence>
<reference evidence="13 14" key="1">
    <citation type="submission" date="2018-08" db="EMBL/GenBank/DDBJ databases">
        <title>The metabolism and importance of syntrophic acetate oxidation coupled to methane or sulfide production in haloalkaline environments.</title>
        <authorList>
            <person name="Timmers P.H.A."/>
            <person name="Vavourakis C.D."/>
            <person name="Sorokin D.Y."/>
            <person name="Sinninghe Damste J.S."/>
            <person name="Muyzer G."/>
            <person name="Stams A.J.M."/>
            <person name="Plugge C.M."/>
        </authorList>
    </citation>
    <scope>NUCLEOTIDE SEQUENCE [LARGE SCALE GENOMIC DNA]</scope>
    <source>
        <strain evidence="13">MSAO_Bac1</strain>
    </source>
</reference>
<organism evidence="13 14">
    <name type="scientific">Candidatus Syntrophonatronum acetioxidans</name>
    <dbReference type="NCBI Taxonomy" id="1795816"/>
    <lineage>
        <taxon>Bacteria</taxon>
        <taxon>Bacillati</taxon>
        <taxon>Bacillota</taxon>
        <taxon>Clostridia</taxon>
        <taxon>Eubacteriales</taxon>
        <taxon>Syntrophomonadaceae</taxon>
        <taxon>Candidatus Syntrophonatronum</taxon>
    </lineage>
</organism>
<dbReference type="PROSITE" id="PS00097">
    <property type="entry name" value="CARBAMOYLTRANSFERASE"/>
    <property type="match status" value="1"/>
</dbReference>
<evidence type="ECO:0000313" key="13">
    <source>
        <dbReference type="EMBL" id="RQD77687.1"/>
    </source>
</evidence>
<dbReference type="GO" id="GO:0004585">
    <property type="term" value="F:ornithine carbamoyltransferase activity"/>
    <property type="evidence" value="ECO:0007669"/>
    <property type="project" value="UniProtKB-UniRule"/>
</dbReference>
<accession>A0A424YHH8</accession>
<dbReference type="EC" id="2.1.3.3" evidence="5 10"/>
<feature type="binding site" evidence="10">
    <location>
        <position position="106"/>
    </location>
    <ligand>
        <name>carbamoyl phosphate</name>
        <dbReference type="ChEBI" id="CHEBI:58228"/>
    </ligand>
</feature>
<dbReference type="InterPro" id="IPR006132">
    <property type="entry name" value="Asp/Orn_carbamoyltranf_P-bd"/>
</dbReference>
<dbReference type="NCBIfam" id="TIGR00658">
    <property type="entry name" value="orni_carb_tr"/>
    <property type="match status" value="1"/>
</dbReference>
<evidence type="ECO:0000259" key="11">
    <source>
        <dbReference type="Pfam" id="PF00185"/>
    </source>
</evidence>
<dbReference type="InterPro" id="IPR036901">
    <property type="entry name" value="Asp/Orn_carbamoylTrfase_sf"/>
</dbReference>
<evidence type="ECO:0000256" key="4">
    <source>
        <dbReference type="ARBA" id="ARBA00007805"/>
    </source>
</evidence>
<comment type="pathway">
    <text evidence="3">Amino-acid biosynthesis; L-arginine biosynthesis; L-arginine from L-ornithine and carbamoyl phosphate: step 1/3.</text>
</comment>
<dbReference type="PANTHER" id="PTHR45753">
    <property type="entry name" value="ORNITHINE CARBAMOYLTRANSFERASE, MITOCHONDRIAL"/>
    <property type="match status" value="1"/>
</dbReference>
<comment type="function">
    <text evidence="1">Reversibly catalyzes the transfer of the carbamoyl group from carbamoyl phosphate (CP) to the N(epsilon) atom of ornithine (ORN) to produce L-citrulline.</text>
</comment>
<evidence type="ECO:0000256" key="1">
    <source>
        <dbReference type="ARBA" id="ARBA00003822"/>
    </source>
</evidence>